<comment type="caution">
    <text evidence="2">The sequence shown here is derived from an EMBL/GenBank/DDBJ whole genome shotgun (WGS) entry which is preliminary data.</text>
</comment>
<reference evidence="2 3" key="1">
    <citation type="submission" date="2019-10" db="EMBL/GenBank/DDBJ databases">
        <title>Nonomuraea sp. nov., isolated from Phyllanthus amarus.</title>
        <authorList>
            <person name="Klykleung N."/>
            <person name="Tanasupawat S."/>
        </authorList>
    </citation>
    <scope>NUCLEOTIDE SEQUENCE [LARGE SCALE GENOMIC DNA]</scope>
    <source>
        <strain evidence="2 3">PA1-10</strain>
    </source>
</reference>
<evidence type="ECO:0000313" key="2">
    <source>
        <dbReference type="EMBL" id="KAB8194799.1"/>
    </source>
</evidence>
<sequence length="188" mass="20756">MNRFILTGTPGSGKTAILRQLEIDGLAVVEEAATDVIALAQARGVDEPWKEPDFTDAVAGLQRRRQLAADRHPRPVVFDRSPICTYALALHLGHPVGQALTAELDRIRDEHVYERRVFFVKGQGFITPTAARRISLADAQRFEQLHAEVYSSLGYDLITVEPGPLDVRTARVRALLSHTSKSPSAPRP</sequence>
<dbReference type="RefSeq" id="WP_139631391.1">
    <property type="nucleotide sequence ID" value="NZ_VDLX02000005.1"/>
</dbReference>
<evidence type="ECO:0000313" key="3">
    <source>
        <dbReference type="Proteomes" id="UP000312512"/>
    </source>
</evidence>
<dbReference type="Pfam" id="PF13521">
    <property type="entry name" value="AAA_28"/>
    <property type="match status" value="1"/>
</dbReference>
<dbReference type="Proteomes" id="UP000312512">
    <property type="component" value="Unassembled WGS sequence"/>
</dbReference>
<dbReference type="InterPro" id="IPR038727">
    <property type="entry name" value="NadR/Ttd14_AAA_dom"/>
</dbReference>
<gene>
    <name evidence="2" type="ORF">FH608_016665</name>
</gene>
<name>A0A5C4WMG4_9ACTN</name>
<dbReference type="InterPro" id="IPR027417">
    <property type="entry name" value="P-loop_NTPase"/>
</dbReference>
<protein>
    <submittedName>
        <fullName evidence="2">AAA family ATPase</fullName>
    </submittedName>
</protein>
<dbReference type="EMBL" id="VDLX02000005">
    <property type="protein sequence ID" value="KAB8194799.1"/>
    <property type="molecule type" value="Genomic_DNA"/>
</dbReference>
<keyword evidence="3" id="KW-1185">Reference proteome</keyword>
<organism evidence="2 3">
    <name type="scientific">Nonomuraea phyllanthi</name>
    <dbReference type="NCBI Taxonomy" id="2219224"/>
    <lineage>
        <taxon>Bacteria</taxon>
        <taxon>Bacillati</taxon>
        <taxon>Actinomycetota</taxon>
        <taxon>Actinomycetes</taxon>
        <taxon>Streptosporangiales</taxon>
        <taxon>Streptosporangiaceae</taxon>
        <taxon>Nonomuraea</taxon>
    </lineage>
</organism>
<dbReference type="SUPFAM" id="SSF52540">
    <property type="entry name" value="P-loop containing nucleoside triphosphate hydrolases"/>
    <property type="match status" value="1"/>
</dbReference>
<accession>A0A5C4WMG4</accession>
<evidence type="ECO:0000259" key="1">
    <source>
        <dbReference type="Pfam" id="PF13521"/>
    </source>
</evidence>
<dbReference type="OrthoDB" id="5638848at2"/>
<proteinExistence type="predicted"/>
<dbReference type="AlphaFoldDB" id="A0A5C4WMG4"/>
<feature type="domain" description="NadR/Ttd14 AAA" evidence="1">
    <location>
        <begin position="3"/>
        <end position="166"/>
    </location>
</feature>
<dbReference type="Gene3D" id="3.40.50.300">
    <property type="entry name" value="P-loop containing nucleotide triphosphate hydrolases"/>
    <property type="match status" value="1"/>
</dbReference>